<gene>
    <name evidence="1" type="ORF">OCU04_000153</name>
</gene>
<dbReference type="Proteomes" id="UP001152300">
    <property type="component" value="Unassembled WGS sequence"/>
</dbReference>
<comment type="caution">
    <text evidence="1">The sequence shown here is derived from an EMBL/GenBank/DDBJ whole genome shotgun (WGS) entry which is preliminary data.</text>
</comment>
<dbReference type="OrthoDB" id="190201at2759"/>
<dbReference type="SUPFAM" id="SSF53474">
    <property type="entry name" value="alpha/beta-Hydrolases"/>
    <property type="match status" value="1"/>
</dbReference>
<dbReference type="InterPro" id="IPR029058">
    <property type="entry name" value="AB_hydrolase_fold"/>
</dbReference>
<keyword evidence="2" id="KW-1185">Reference proteome</keyword>
<evidence type="ECO:0008006" key="3">
    <source>
        <dbReference type="Google" id="ProtNLM"/>
    </source>
</evidence>
<protein>
    <recommendedName>
        <fullName evidence="3">Proline iminopeptidase</fullName>
    </recommendedName>
</protein>
<reference evidence="1" key="1">
    <citation type="submission" date="2022-11" db="EMBL/GenBank/DDBJ databases">
        <title>Genome Resource of Sclerotinia nivalis Strain SnTB1, a Plant Pathogen Isolated from American Ginseng.</title>
        <authorList>
            <person name="Fan S."/>
        </authorList>
    </citation>
    <scope>NUCLEOTIDE SEQUENCE</scope>
    <source>
        <strain evidence="1">SnTB1</strain>
    </source>
</reference>
<dbReference type="EMBL" id="JAPEIS010000001">
    <property type="protein sequence ID" value="KAJ8069729.1"/>
    <property type="molecule type" value="Genomic_DNA"/>
</dbReference>
<proteinExistence type="predicted"/>
<dbReference type="AlphaFoldDB" id="A0A9X0AW53"/>
<evidence type="ECO:0000313" key="1">
    <source>
        <dbReference type="EMBL" id="KAJ8069729.1"/>
    </source>
</evidence>
<evidence type="ECO:0000313" key="2">
    <source>
        <dbReference type="Proteomes" id="UP001152300"/>
    </source>
</evidence>
<name>A0A9X0AW53_9HELO</name>
<accession>A0A9X0AW53</accession>
<organism evidence="1 2">
    <name type="scientific">Sclerotinia nivalis</name>
    <dbReference type="NCBI Taxonomy" id="352851"/>
    <lineage>
        <taxon>Eukaryota</taxon>
        <taxon>Fungi</taxon>
        <taxon>Dikarya</taxon>
        <taxon>Ascomycota</taxon>
        <taxon>Pezizomycotina</taxon>
        <taxon>Leotiomycetes</taxon>
        <taxon>Helotiales</taxon>
        <taxon>Sclerotiniaceae</taxon>
        <taxon>Sclerotinia</taxon>
    </lineage>
</organism>
<sequence length="157" mass="18578">MEIFQMGVNELRKKLPLDVQEILDRGDETKDYENPEYEAAVEVFDERHLSLARPWPTPALNWFAKDPTTYRTMYGPSELVLTGNLRNWTWIPNLKKIKVPTLLIDGTEDECQDVTMRPFFEHIEKVKWIVMDNAAHFCHVDQREKFMKHLKAFLIDV</sequence>
<dbReference type="Gene3D" id="3.40.50.1820">
    <property type="entry name" value="alpha/beta hydrolase"/>
    <property type="match status" value="1"/>
</dbReference>